<keyword evidence="5 10" id="KW-0418">Kinase</keyword>
<dbReference type="InterPro" id="IPR036890">
    <property type="entry name" value="HATPase_C_sf"/>
</dbReference>
<evidence type="ECO:0000256" key="2">
    <source>
        <dbReference type="ARBA" id="ARBA00012438"/>
    </source>
</evidence>
<keyword evidence="3" id="KW-0597">Phosphoprotein</keyword>
<keyword evidence="8" id="KW-0472">Membrane</keyword>
<keyword evidence="8" id="KW-0812">Transmembrane</keyword>
<keyword evidence="11" id="KW-1185">Reference proteome</keyword>
<keyword evidence="6" id="KW-0902">Two-component regulatory system</keyword>
<organism evidence="10 11">
    <name type="scientific">Micromonospora citrea</name>
    <dbReference type="NCBI Taxonomy" id="47855"/>
    <lineage>
        <taxon>Bacteria</taxon>
        <taxon>Bacillati</taxon>
        <taxon>Actinomycetota</taxon>
        <taxon>Actinomycetes</taxon>
        <taxon>Micromonosporales</taxon>
        <taxon>Micromonosporaceae</taxon>
        <taxon>Micromonospora</taxon>
    </lineage>
</organism>
<evidence type="ECO:0000256" key="4">
    <source>
        <dbReference type="ARBA" id="ARBA00022679"/>
    </source>
</evidence>
<dbReference type="Proteomes" id="UP000199001">
    <property type="component" value="Unassembled WGS sequence"/>
</dbReference>
<gene>
    <name evidence="10" type="ORF">GA0070606_4689</name>
</gene>
<feature type="transmembrane region" description="Helical" evidence="8">
    <location>
        <begin position="322"/>
        <end position="345"/>
    </location>
</feature>
<dbReference type="GO" id="GO:0000160">
    <property type="term" value="P:phosphorelay signal transduction system"/>
    <property type="evidence" value="ECO:0007669"/>
    <property type="project" value="UniProtKB-KW"/>
</dbReference>
<evidence type="ECO:0000256" key="8">
    <source>
        <dbReference type="SAM" id="Phobius"/>
    </source>
</evidence>
<dbReference type="Pfam" id="PF02518">
    <property type="entry name" value="HATPase_c"/>
    <property type="match status" value="1"/>
</dbReference>
<dbReference type="STRING" id="47855.GA0070606_4689"/>
<dbReference type="InterPro" id="IPR003594">
    <property type="entry name" value="HATPase_dom"/>
</dbReference>
<comment type="catalytic activity">
    <reaction evidence="1">
        <text>ATP + protein L-histidine = ADP + protein N-phospho-L-histidine.</text>
        <dbReference type="EC" id="2.7.13.3"/>
    </reaction>
</comment>
<evidence type="ECO:0000256" key="6">
    <source>
        <dbReference type="ARBA" id="ARBA00023012"/>
    </source>
</evidence>
<evidence type="ECO:0000256" key="5">
    <source>
        <dbReference type="ARBA" id="ARBA00022777"/>
    </source>
</evidence>
<feature type="compositionally biased region" description="Low complexity" evidence="7">
    <location>
        <begin position="823"/>
        <end position="834"/>
    </location>
</feature>
<dbReference type="PROSITE" id="PS50109">
    <property type="entry name" value="HIS_KIN"/>
    <property type="match status" value="1"/>
</dbReference>
<evidence type="ECO:0000313" key="11">
    <source>
        <dbReference type="Proteomes" id="UP000199001"/>
    </source>
</evidence>
<keyword evidence="4" id="KW-0808">Transferase</keyword>
<feature type="region of interest" description="Disordered" evidence="7">
    <location>
        <begin position="731"/>
        <end position="834"/>
    </location>
</feature>
<evidence type="ECO:0000313" key="10">
    <source>
        <dbReference type="EMBL" id="SCL68015.1"/>
    </source>
</evidence>
<name>A0A1C6VNZ4_9ACTN</name>
<feature type="domain" description="Histidine kinase" evidence="9">
    <location>
        <begin position="534"/>
        <end position="638"/>
    </location>
</feature>
<dbReference type="EC" id="2.7.13.3" evidence="2"/>
<dbReference type="PANTHER" id="PTHR44936:SF9">
    <property type="entry name" value="SENSOR PROTEIN CREC"/>
    <property type="match status" value="1"/>
</dbReference>
<dbReference type="InterPro" id="IPR005467">
    <property type="entry name" value="His_kinase_dom"/>
</dbReference>
<reference evidence="11" key="1">
    <citation type="submission" date="2016-06" db="EMBL/GenBank/DDBJ databases">
        <authorList>
            <person name="Varghese N."/>
            <person name="Submissions Spin"/>
        </authorList>
    </citation>
    <scope>NUCLEOTIDE SEQUENCE [LARGE SCALE GENOMIC DNA]</scope>
    <source>
        <strain evidence="11">DSM 43903</strain>
    </source>
</reference>
<evidence type="ECO:0000259" key="9">
    <source>
        <dbReference type="PROSITE" id="PS50109"/>
    </source>
</evidence>
<dbReference type="PANTHER" id="PTHR44936">
    <property type="entry name" value="SENSOR PROTEIN CREC"/>
    <property type="match status" value="1"/>
</dbReference>
<dbReference type="Gene3D" id="6.10.340.10">
    <property type="match status" value="1"/>
</dbReference>
<keyword evidence="8" id="KW-1133">Transmembrane helix</keyword>
<dbReference type="SMART" id="SM00387">
    <property type="entry name" value="HATPase_c"/>
    <property type="match status" value="1"/>
</dbReference>
<dbReference type="InterPro" id="IPR013587">
    <property type="entry name" value="Nitrate/nitrite_sensing"/>
</dbReference>
<dbReference type="AlphaFoldDB" id="A0A1C6VNZ4"/>
<accession>A0A1C6VNZ4</accession>
<proteinExistence type="predicted"/>
<dbReference type="EMBL" id="FMHZ01000002">
    <property type="protein sequence ID" value="SCL68015.1"/>
    <property type="molecule type" value="Genomic_DNA"/>
</dbReference>
<evidence type="ECO:0000256" key="7">
    <source>
        <dbReference type="SAM" id="MobiDB-lite"/>
    </source>
</evidence>
<protein>
    <recommendedName>
        <fullName evidence="2">histidine kinase</fullName>
        <ecNumber evidence="2">2.7.13.3</ecNumber>
    </recommendedName>
</protein>
<dbReference type="SUPFAM" id="SSF55874">
    <property type="entry name" value="ATPase domain of HSP90 chaperone/DNA topoisomerase II/histidine kinase"/>
    <property type="match status" value="1"/>
</dbReference>
<dbReference type="GO" id="GO:0004673">
    <property type="term" value="F:protein histidine kinase activity"/>
    <property type="evidence" value="ECO:0007669"/>
    <property type="project" value="UniProtKB-EC"/>
</dbReference>
<dbReference type="OrthoDB" id="4349881at2"/>
<dbReference type="Pfam" id="PF08376">
    <property type="entry name" value="NIT"/>
    <property type="match status" value="1"/>
</dbReference>
<feature type="compositionally biased region" description="Basic and acidic residues" evidence="7">
    <location>
        <begin position="796"/>
        <end position="808"/>
    </location>
</feature>
<evidence type="ECO:0000256" key="3">
    <source>
        <dbReference type="ARBA" id="ARBA00022553"/>
    </source>
</evidence>
<dbReference type="Gene3D" id="3.30.565.10">
    <property type="entry name" value="Histidine kinase-like ATPase, C-terminal domain"/>
    <property type="match status" value="1"/>
</dbReference>
<evidence type="ECO:0000256" key="1">
    <source>
        <dbReference type="ARBA" id="ARBA00000085"/>
    </source>
</evidence>
<dbReference type="RefSeq" id="WP_141721769.1">
    <property type="nucleotide sequence ID" value="NZ_FMHZ01000002.1"/>
</dbReference>
<feature type="compositionally biased region" description="Pro residues" evidence="7">
    <location>
        <begin position="750"/>
        <end position="767"/>
    </location>
</feature>
<sequence length="834" mass="87802">MSLPDPARVRRHNRSADHTDRLWSVRTQLLAPILVATIGLVVLGATQTATALDASADADRARVLAGTATATVRLVHELERELGETAALRQRGGSTGRPLVDAQRRRVDTSVERYRGASRDARRAAPDLDQVLDGADAQLDRLAPARQTALGATTADATYLALVESLLAVADALPAQLRDRGLANGAREVATVAAQEHLAALERDLLRTVFVRGALVDGELVRLGQLRGAQEQRQAEFSRIAGRRSADAYTRLVAGNDVSTARRMRDSALNAEAEPAGLRADGDAWYVAQSGAIRRYNLLGRELSENLDRQAVELARDAERRALVTGGATTAVALASLITAVLLAVRTSRRLRRLRAAALAMAHRELPERITAISAGGGAPGEGEASRITAGIRQGRDEIAQVAEAFDTVNQAALRLAGEQAELRMDVTRMVEALARRIRTLITRQLRLLDEFEREETDPDALSRLFALDHLAARMRRNGENLLVLAGGEPGRAQEGAHLLADVVRAAASEIEDYPRVDVDVPAVAVDGAAVGNLVHLLAELLENAAVYSPPHTHVHVDGRRTIDGLTLRVHDQGIGIGDNRLGAINERLRMPATLSSAAAGSMGLHVVSHLAARHGVRVQLHNTGAGTVAQVDIPESVLTRMEAVAARPATDPTAGLGRPVAGAAPGGGPATIPMSVPTAGRPAVDAMAGTTAWFQPRSAAASPPAPVAGRPAYPADMTSVHRAPTVALPVLGAPTAGRPPMGATHPMTPAQPTPPPQPAGPPPSPAAPGVTGAGLPRRTRGSQLPAALHDVPAPRPKDDLLDPETVRSRLSALSEGVAAASRTQQTTPTRRTT</sequence>
<dbReference type="InterPro" id="IPR050980">
    <property type="entry name" value="2C_sensor_his_kinase"/>
</dbReference>